<dbReference type="Proteomes" id="UP000008907">
    <property type="component" value="Chromosome"/>
</dbReference>
<reference evidence="6 7" key="1">
    <citation type="journal article" date="2011" name="J. Bacteriol.">
        <title>Genome Sequence of Mycoplasma putrefaciens Type Strain KS1.</title>
        <authorList>
            <person name="Calcutt M.J."/>
            <person name="Foecking M.F."/>
        </authorList>
    </citation>
    <scope>NUCLEOTIDE SEQUENCE [LARGE SCALE GENOMIC DNA]</scope>
    <source>
        <strain evidence="7">ATCC 15718 / NCTC 10155 / C30 KS-1 / KS-1</strain>
    </source>
</reference>
<dbReference type="CDD" id="cd18081">
    <property type="entry name" value="RlmH-like"/>
    <property type="match status" value="1"/>
</dbReference>
<dbReference type="SUPFAM" id="SSF75217">
    <property type="entry name" value="alpha/beta knot"/>
    <property type="match status" value="1"/>
</dbReference>
<dbReference type="PANTHER" id="PTHR33603">
    <property type="entry name" value="METHYLTRANSFERASE"/>
    <property type="match status" value="1"/>
</dbReference>
<dbReference type="GO" id="GO:0070038">
    <property type="term" value="F:rRNA (pseudouridine-N3-)-methyltransferase activity"/>
    <property type="evidence" value="ECO:0007669"/>
    <property type="project" value="UniProtKB-UniRule"/>
</dbReference>
<dbReference type="GO" id="GO:0005737">
    <property type="term" value="C:cytoplasm"/>
    <property type="evidence" value="ECO:0007669"/>
    <property type="project" value="UniProtKB-SubCell"/>
</dbReference>
<evidence type="ECO:0000256" key="5">
    <source>
        <dbReference type="HAMAP-Rule" id="MF_00658"/>
    </source>
</evidence>
<dbReference type="EMBL" id="CP003021">
    <property type="protein sequence ID" value="AEM68790.1"/>
    <property type="molecule type" value="Genomic_DNA"/>
</dbReference>
<sequence>MKIKIICFGKLDRIFFTQTLDYYLLKLKKFTDLEIIELKEEFNGELDKRKTINSQMLLERISNYKDYEKIVLDVDSKLISSKQLADLISDNKNYKSARLLFIIGPSDGFSQEFKASFNNKISLAKITFPHQLFRIVLVEQIYRSFKIINNERYHK</sequence>
<organism evidence="6 7">
    <name type="scientific">Mycoplasma putrefaciens (strain ATCC 15718 / NCTC 10155 / C30 KS-1 / KS-1)</name>
    <dbReference type="NCBI Taxonomy" id="743965"/>
    <lineage>
        <taxon>Bacteria</taxon>
        <taxon>Bacillati</taxon>
        <taxon>Mycoplasmatota</taxon>
        <taxon>Mollicutes</taxon>
        <taxon>Mycoplasmataceae</taxon>
        <taxon>Mycoplasma</taxon>
    </lineage>
</organism>
<dbReference type="InterPro" id="IPR029028">
    <property type="entry name" value="Alpha/beta_knot_MTases"/>
</dbReference>
<comment type="function">
    <text evidence="5">Specifically methylates the pseudouridine at position 1915 (m3Psi1915) in 23S rRNA.</text>
</comment>
<dbReference type="InterPro" id="IPR003742">
    <property type="entry name" value="RlmH-like"/>
</dbReference>
<comment type="subunit">
    <text evidence="5">Homodimer.</text>
</comment>
<evidence type="ECO:0000256" key="4">
    <source>
        <dbReference type="ARBA" id="ARBA00038303"/>
    </source>
</evidence>
<evidence type="ECO:0000256" key="2">
    <source>
        <dbReference type="ARBA" id="ARBA00022679"/>
    </source>
</evidence>
<evidence type="ECO:0000313" key="6">
    <source>
        <dbReference type="EMBL" id="AEM68790.1"/>
    </source>
</evidence>
<dbReference type="InterPro" id="IPR029026">
    <property type="entry name" value="tRNA_m1G_MTases_N"/>
</dbReference>
<dbReference type="PANTHER" id="PTHR33603:SF1">
    <property type="entry name" value="RIBOSOMAL RNA LARGE SUBUNIT METHYLTRANSFERASE H"/>
    <property type="match status" value="1"/>
</dbReference>
<dbReference type="Gene3D" id="3.40.1280.10">
    <property type="match status" value="1"/>
</dbReference>
<name>A0A7U4E9S0_MYCPK</name>
<comment type="similarity">
    <text evidence="4 5">Belongs to the RNA methyltransferase RlmH family.</text>
</comment>
<dbReference type="HAMAP" id="MF_00658">
    <property type="entry name" value="23SrRNA_methyltr_H"/>
    <property type="match status" value="1"/>
</dbReference>
<dbReference type="Pfam" id="PF02590">
    <property type="entry name" value="SPOUT_MTase"/>
    <property type="match status" value="1"/>
</dbReference>
<dbReference type="AlphaFoldDB" id="A0A7U4E9S0"/>
<evidence type="ECO:0000256" key="1">
    <source>
        <dbReference type="ARBA" id="ARBA00022603"/>
    </source>
</evidence>
<keyword evidence="5" id="KW-0698">rRNA processing</keyword>
<dbReference type="PIRSF" id="PIRSF004505">
    <property type="entry name" value="MT_bac"/>
    <property type="match status" value="1"/>
</dbReference>
<comment type="catalytic activity">
    <reaction evidence="5">
        <text>pseudouridine(1915) in 23S rRNA + S-adenosyl-L-methionine = N(3)-methylpseudouridine(1915) in 23S rRNA + S-adenosyl-L-homocysteine + H(+)</text>
        <dbReference type="Rhea" id="RHEA:42752"/>
        <dbReference type="Rhea" id="RHEA-COMP:10221"/>
        <dbReference type="Rhea" id="RHEA-COMP:10222"/>
        <dbReference type="ChEBI" id="CHEBI:15378"/>
        <dbReference type="ChEBI" id="CHEBI:57856"/>
        <dbReference type="ChEBI" id="CHEBI:59789"/>
        <dbReference type="ChEBI" id="CHEBI:65314"/>
        <dbReference type="ChEBI" id="CHEBI:74486"/>
        <dbReference type="EC" id="2.1.1.177"/>
    </reaction>
</comment>
<proteinExistence type="inferred from homology"/>
<feature type="binding site" evidence="5">
    <location>
        <position position="104"/>
    </location>
    <ligand>
        <name>S-adenosyl-L-methionine</name>
        <dbReference type="ChEBI" id="CHEBI:59789"/>
    </ligand>
</feature>
<comment type="subcellular location">
    <subcellularLocation>
        <location evidence="5">Cytoplasm</location>
    </subcellularLocation>
</comment>
<keyword evidence="5" id="KW-0963">Cytoplasm</keyword>
<gene>
    <name evidence="5" type="primary">rlmH</name>
    <name evidence="6" type="ordered locus">MPUT_0417</name>
</gene>
<protein>
    <recommendedName>
        <fullName evidence="5">Ribosomal RNA large subunit methyltransferase H</fullName>
        <ecNumber evidence="5">2.1.1.177</ecNumber>
    </recommendedName>
    <alternativeName>
        <fullName evidence="5">23S rRNA (pseudouridine1915-N3)-methyltransferase</fullName>
    </alternativeName>
    <alternativeName>
        <fullName evidence="5">23S rRNA m3Psi1915 methyltransferase</fullName>
    </alternativeName>
    <alternativeName>
        <fullName evidence="5">rRNA (pseudouridine-N3-)-methyltransferase RlmH</fullName>
    </alternativeName>
</protein>
<feature type="binding site" evidence="5">
    <location>
        <begin position="123"/>
        <end position="128"/>
    </location>
    <ligand>
        <name>S-adenosyl-L-methionine</name>
        <dbReference type="ChEBI" id="CHEBI:59789"/>
    </ligand>
</feature>
<accession>A0A7U4E9S0</accession>
<keyword evidence="2 5" id="KW-0808">Transferase</keyword>
<feature type="binding site" evidence="5">
    <location>
        <position position="72"/>
    </location>
    <ligand>
        <name>S-adenosyl-L-methionine</name>
        <dbReference type="ChEBI" id="CHEBI:59789"/>
    </ligand>
</feature>
<dbReference type="EC" id="2.1.1.177" evidence="5"/>
<evidence type="ECO:0000313" key="7">
    <source>
        <dbReference type="Proteomes" id="UP000008907"/>
    </source>
</evidence>
<keyword evidence="1 5" id="KW-0489">Methyltransferase</keyword>
<keyword evidence="3 5" id="KW-0949">S-adenosyl-L-methionine</keyword>
<evidence type="ECO:0000256" key="3">
    <source>
        <dbReference type="ARBA" id="ARBA00022691"/>
    </source>
</evidence>
<dbReference type="RefSeq" id="WP_014035146.1">
    <property type="nucleotide sequence ID" value="NC_015946.1"/>
</dbReference>
<dbReference type="KEGG" id="mpf:MPUT_0417"/>